<evidence type="ECO:0000313" key="10">
    <source>
        <dbReference type="Proteomes" id="UP001652445"/>
    </source>
</evidence>
<dbReference type="PROSITE" id="PS50928">
    <property type="entry name" value="ABC_TM1"/>
    <property type="match status" value="1"/>
</dbReference>
<sequence>MLRVGKKATPYLMVAPYFVMYIAFGLFPILFSLVISFTKWDGITDMVFVGLANYIRIFTNDSLFYESLYNTILIIVITIPVEIILGLLLAVFLKDFFRKSRNALQLINFLPYITTPVAIGIIFQILFDWKNGSVNAVLGMMGIDTVYWLGVPWAARLVVIIMMSWTAYGYKMVLFLSGLSTIPEELYESAKIDGARWWDSFVHITIPMLRPIMLFVVITSIINGFRLFDEPQLLFQSASQPIGGPDHAVLTVVMRYYDVAFHNFEFGYGSAIAYSLFIVISIFSIFSMKIMNRKEESQL</sequence>
<evidence type="ECO:0000256" key="4">
    <source>
        <dbReference type="ARBA" id="ARBA00022692"/>
    </source>
</evidence>
<evidence type="ECO:0000256" key="2">
    <source>
        <dbReference type="ARBA" id="ARBA00022448"/>
    </source>
</evidence>
<feature type="transmembrane region" description="Helical" evidence="7">
    <location>
        <begin position="208"/>
        <end position="228"/>
    </location>
</feature>
<dbReference type="PANTHER" id="PTHR30193">
    <property type="entry name" value="ABC TRANSPORTER PERMEASE PROTEIN"/>
    <property type="match status" value="1"/>
</dbReference>
<dbReference type="InterPro" id="IPR000515">
    <property type="entry name" value="MetI-like"/>
</dbReference>
<dbReference type="PANTHER" id="PTHR30193:SF37">
    <property type="entry name" value="INNER MEMBRANE ABC TRANSPORTER PERMEASE PROTEIN YCJO"/>
    <property type="match status" value="1"/>
</dbReference>
<keyword evidence="10" id="KW-1185">Reference proteome</keyword>
<dbReference type="CDD" id="cd06261">
    <property type="entry name" value="TM_PBP2"/>
    <property type="match status" value="1"/>
</dbReference>
<feature type="transmembrane region" description="Helical" evidence="7">
    <location>
        <begin position="12"/>
        <end position="37"/>
    </location>
</feature>
<protein>
    <submittedName>
        <fullName evidence="9">Sugar ABC transporter permease</fullName>
    </submittedName>
</protein>
<proteinExistence type="inferred from homology"/>
<organism evidence="9 10">
    <name type="scientific">Paenibacillus baimaensis</name>
    <dbReference type="NCBI Taxonomy" id="2982185"/>
    <lineage>
        <taxon>Bacteria</taxon>
        <taxon>Bacillati</taxon>
        <taxon>Bacillota</taxon>
        <taxon>Bacilli</taxon>
        <taxon>Bacillales</taxon>
        <taxon>Paenibacillaceae</taxon>
        <taxon>Paenibacillus</taxon>
    </lineage>
</organism>
<keyword evidence="3" id="KW-1003">Cell membrane</keyword>
<dbReference type="SUPFAM" id="SSF160964">
    <property type="entry name" value="MalF N-terminal region-like"/>
    <property type="match status" value="1"/>
</dbReference>
<dbReference type="InterPro" id="IPR051393">
    <property type="entry name" value="ABC_transporter_permease"/>
</dbReference>
<keyword evidence="6 7" id="KW-0472">Membrane</keyword>
<reference evidence="9 10" key="1">
    <citation type="submission" date="2022-09" db="EMBL/GenBank/DDBJ databases">
        <authorList>
            <person name="Han X.L."/>
            <person name="Wang Q."/>
            <person name="Lu T."/>
        </authorList>
    </citation>
    <scope>NUCLEOTIDE SEQUENCE [LARGE SCALE GENOMIC DNA]</scope>
    <source>
        <strain evidence="9 10">WQ 127069</strain>
    </source>
</reference>
<keyword evidence="2 7" id="KW-0813">Transport</keyword>
<dbReference type="Gene3D" id="1.10.3720.10">
    <property type="entry name" value="MetI-like"/>
    <property type="match status" value="1"/>
</dbReference>
<evidence type="ECO:0000256" key="5">
    <source>
        <dbReference type="ARBA" id="ARBA00022989"/>
    </source>
</evidence>
<feature type="transmembrane region" description="Helical" evidence="7">
    <location>
        <begin position="266"/>
        <end position="286"/>
    </location>
</feature>
<feature type="domain" description="ABC transmembrane type-1" evidence="8">
    <location>
        <begin position="68"/>
        <end position="287"/>
    </location>
</feature>
<comment type="subcellular location">
    <subcellularLocation>
        <location evidence="1 7">Cell membrane</location>
        <topology evidence="1 7">Multi-pass membrane protein</topology>
    </subcellularLocation>
</comment>
<evidence type="ECO:0000313" key="9">
    <source>
        <dbReference type="EMBL" id="MCU6791093.1"/>
    </source>
</evidence>
<dbReference type="Pfam" id="PF00528">
    <property type="entry name" value="BPD_transp_1"/>
    <property type="match status" value="1"/>
</dbReference>
<evidence type="ECO:0000256" key="3">
    <source>
        <dbReference type="ARBA" id="ARBA00022475"/>
    </source>
</evidence>
<dbReference type="Proteomes" id="UP001652445">
    <property type="component" value="Unassembled WGS sequence"/>
</dbReference>
<feature type="transmembrane region" description="Helical" evidence="7">
    <location>
        <begin position="68"/>
        <end position="93"/>
    </location>
</feature>
<evidence type="ECO:0000256" key="1">
    <source>
        <dbReference type="ARBA" id="ARBA00004651"/>
    </source>
</evidence>
<dbReference type="InterPro" id="IPR035906">
    <property type="entry name" value="MetI-like_sf"/>
</dbReference>
<name>A0ABT2U8Y6_9BACL</name>
<dbReference type="RefSeq" id="WP_262682657.1">
    <property type="nucleotide sequence ID" value="NZ_JAOQIO010000007.1"/>
</dbReference>
<feature type="transmembrane region" description="Helical" evidence="7">
    <location>
        <begin position="147"/>
        <end position="168"/>
    </location>
</feature>
<evidence type="ECO:0000256" key="7">
    <source>
        <dbReference type="RuleBase" id="RU363032"/>
    </source>
</evidence>
<evidence type="ECO:0000259" key="8">
    <source>
        <dbReference type="PROSITE" id="PS50928"/>
    </source>
</evidence>
<keyword evidence="4 7" id="KW-0812">Transmembrane</keyword>
<evidence type="ECO:0000256" key="6">
    <source>
        <dbReference type="ARBA" id="ARBA00023136"/>
    </source>
</evidence>
<feature type="transmembrane region" description="Helical" evidence="7">
    <location>
        <begin position="105"/>
        <end position="127"/>
    </location>
</feature>
<gene>
    <name evidence="9" type="ORF">OB236_03015</name>
</gene>
<comment type="similarity">
    <text evidence="7">Belongs to the binding-protein-dependent transport system permease family.</text>
</comment>
<keyword evidence="5 7" id="KW-1133">Transmembrane helix</keyword>
<comment type="caution">
    <text evidence="9">The sequence shown here is derived from an EMBL/GenBank/DDBJ whole genome shotgun (WGS) entry which is preliminary data.</text>
</comment>
<accession>A0ABT2U8Y6</accession>
<dbReference type="EMBL" id="JAOQIO010000007">
    <property type="protein sequence ID" value="MCU6791093.1"/>
    <property type="molecule type" value="Genomic_DNA"/>
</dbReference>
<dbReference type="SUPFAM" id="SSF161098">
    <property type="entry name" value="MetI-like"/>
    <property type="match status" value="1"/>
</dbReference>